<protein>
    <submittedName>
        <fullName evidence="2">Uncharacterized protein</fullName>
    </submittedName>
</protein>
<sequence length="136" mass="15265">MAIRSGSRTSLQGMIKLQGLTKARHEMELSRLTAQSQAIDEENAALFRMQDDRFESGAGIVPADLIMKRLETNKAKQAHLSGQMVSEKRNLLMVSRTLDILRDRLRQLEQDMERIAAAEEIEEYVIHTIAGGSSLP</sequence>
<name>A0A839EHQ9_9HYPH</name>
<evidence type="ECO:0000256" key="1">
    <source>
        <dbReference type="SAM" id="Coils"/>
    </source>
</evidence>
<proteinExistence type="predicted"/>
<accession>A0A839EHQ9</accession>
<evidence type="ECO:0000313" key="2">
    <source>
        <dbReference type="EMBL" id="MBA8879823.1"/>
    </source>
</evidence>
<reference evidence="2 3" key="1">
    <citation type="submission" date="2020-07" db="EMBL/GenBank/DDBJ databases">
        <title>Genomic Encyclopedia of Type Strains, Phase IV (KMG-V): Genome sequencing to study the core and pangenomes of soil and plant-associated prokaryotes.</title>
        <authorList>
            <person name="Whitman W."/>
        </authorList>
    </citation>
    <scope>NUCLEOTIDE SEQUENCE [LARGE SCALE GENOMIC DNA]</scope>
    <source>
        <strain evidence="2 3">AN3</strain>
    </source>
</reference>
<dbReference type="AlphaFoldDB" id="A0A839EHQ9"/>
<evidence type="ECO:0000313" key="3">
    <source>
        <dbReference type="Proteomes" id="UP000549052"/>
    </source>
</evidence>
<dbReference type="RefSeq" id="WP_182550459.1">
    <property type="nucleotide sequence ID" value="NZ_JACGXN010000005.1"/>
</dbReference>
<dbReference type="Proteomes" id="UP000549052">
    <property type="component" value="Unassembled WGS sequence"/>
</dbReference>
<gene>
    <name evidence="2" type="ORF">FHW16_003542</name>
</gene>
<organism evidence="2 3">
    <name type="scientific">Phyllobacterium myrsinacearum</name>
    <dbReference type="NCBI Taxonomy" id="28101"/>
    <lineage>
        <taxon>Bacteria</taxon>
        <taxon>Pseudomonadati</taxon>
        <taxon>Pseudomonadota</taxon>
        <taxon>Alphaproteobacteria</taxon>
        <taxon>Hyphomicrobiales</taxon>
        <taxon>Phyllobacteriaceae</taxon>
        <taxon>Phyllobacterium</taxon>
    </lineage>
</organism>
<comment type="caution">
    <text evidence="2">The sequence shown here is derived from an EMBL/GenBank/DDBJ whole genome shotgun (WGS) entry which is preliminary data.</text>
</comment>
<dbReference type="EMBL" id="JACGXN010000005">
    <property type="protein sequence ID" value="MBA8879823.1"/>
    <property type="molecule type" value="Genomic_DNA"/>
</dbReference>
<keyword evidence="3" id="KW-1185">Reference proteome</keyword>
<keyword evidence="1" id="KW-0175">Coiled coil</keyword>
<feature type="coiled-coil region" evidence="1">
    <location>
        <begin position="91"/>
        <end position="118"/>
    </location>
</feature>